<dbReference type="OrthoDB" id="370541at2"/>
<feature type="domain" description="LysM" evidence="1">
    <location>
        <begin position="4"/>
        <end position="62"/>
    </location>
</feature>
<gene>
    <name evidence="2" type="ORF">Maq22A_c22140</name>
</gene>
<dbReference type="PATRIC" id="fig|270351.10.peg.4270"/>
<dbReference type="KEGG" id="maqu:Maq22A_c22140"/>
<dbReference type="InterPro" id="IPR036779">
    <property type="entry name" value="LysM_dom_sf"/>
</dbReference>
<evidence type="ECO:0000313" key="3">
    <source>
        <dbReference type="Proteomes" id="UP000061432"/>
    </source>
</evidence>
<accession>A0A0C6FW18</accession>
<dbReference type="InterPro" id="IPR052196">
    <property type="entry name" value="Bact_Kbp"/>
</dbReference>
<reference evidence="3" key="2">
    <citation type="submission" date="2015-01" db="EMBL/GenBank/DDBJ databases">
        <title>Complete genome sequence of Methylobacterium aquaticum strain 22A.</title>
        <authorList>
            <person name="Tani A."/>
            <person name="Ogura Y."/>
            <person name="Hayashi T."/>
        </authorList>
    </citation>
    <scope>NUCLEOTIDE SEQUENCE [LARGE SCALE GENOMIC DNA]</scope>
    <source>
        <strain evidence="3">MA-22A</strain>
    </source>
</reference>
<evidence type="ECO:0000259" key="1">
    <source>
        <dbReference type="PROSITE" id="PS51782"/>
    </source>
</evidence>
<sequence>MKPVRYVLKAGDTLWSVAEAHYGDPVRWPDLYAYNNRPDIVALTERPIADPGRLSPGQAIYLPPAEARATQRRAPASAATKGGAPASGLGGGGLIGGIRGAQAGATLTTGGLAPNPAAETFVNDFAHAFDLDGVQVALRGESGTATLTLSGLVLLQKTGRVPLLRYSNRSAEGQARSLSAMLLGRLLAAPQTRLGWNPGRARLRLQTPLALNAGAPPPEAALARGTTGRGAPAWTARLALPDLAGRIAGHAYLTQGVVAQVALAGAQGAAADGQAGWLWLDGVSDPSVAILGATLSETAVTAGNGLADAATTLAAQGGRDIDPVAATASSWTPVQIGG</sequence>
<dbReference type="PROSITE" id="PS51782">
    <property type="entry name" value="LYSM"/>
    <property type="match status" value="1"/>
</dbReference>
<evidence type="ECO:0000313" key="2">
    <source>
        <dbReference type="EMBL" id="BAQ47415.1"/>
    </source>
</evidence>
<name>A0A0C6FW18_9HYPH</name>
<dbReference type="STRING" id="270351.Maq22A_c22140"/>
<dbReference type="SMART" id="SM00257">
    <property type="entry name" value="LysM"/>
    <property type="match status" value="1"/>
</dbReference>
<reference evidence="2 3" key="1">
    <citation type="journal article" date="2015" name="Genome Announc.">
        <title>Complete Genome Sequence of Methylobacterium aquaticum Strain 22A, Isolated from Racomitrium japonicum Moss.</title>
        <authorList>
            <person name="Tani A."/>
            <person name="Ogura Y."/>
            <person name="Hayashi T."/>
            <person name="Kimbara K."/>
        </authorList>
    </citation>
    <scope>NUCLEOTIDE SEQUENCE [LARGE SCALE GENOMIC DNA]</scope>
    <source>
        <strain evidence="2 3">MA-22A</strain>
    </source>
</reference>
<proteinExistence type="predicted"/>
<dbReference type="PANTHER" id="PTHR34700">
    <property type="entry name" value="POTASSIUM BINDING PROTEIN KBP"/>
    <property type="match status" value="1"/>
</dbReference>
<organism evidence="2 3">
    <name type="scientific">Methylobacterium aquaticum</name>
    <dbReference type="NCBI Taxonomy" id="270351"/>
    <lineage>
        <taxon>Bacteria</taxon>
        <taxon>Pseudomonadati</taxon>
        <taxon>Pseudomonadota</taxon>
        <taxon>Alphaproteobacteria</taxon>
        <taxon>Hyphomicrobiales</taxon>
        <taxon>Methylobacteriaceae</taxon>
        <taxon>Methylobacterium</taxon>
    </lineage>
</organism>
<dbReference type="RefSeq" id="WP_060848378.1">
    <property type="nucleotide sequence ID" value="NZ_AP014704.1"/>
</dbReference>
<protein>
    <recommendedName>
        <fullName evidence="1">LysM domain-containing protein</fullName>
    </recommendedName>
</protein>
<dbReference type="Gene3D" id="3.10.350.10">
    <property type="entry name" value="LysM domain"/>
    <property type="match status" value="1"/>
</dbReference>
<dbReference type="AlphaFoldDB" id="A0A0C6FW18"/>
<dbReference type="EMBL" id="AP014704">
    <property type="protein sequence ID" value="BAQ47415.1"/>
    <property type="molecule type" value="Genomic_DNA"/>
</dbReference>
<dbReference type="PANTHER" id="PTHR34700:SF4">
    <property type="entry name" value="PHAGE-LIKE ELEMENT PBSX PROTEIN XKDP"/>
    <property type="match status" value="1"/>
</dbReference>
<dbReference type="InterPro" id="IPR018392">
    <property type="entry name" value="LysM"/>
</dbReference>
<dbReference type="Proteomes" id="UP000061432">
    <property type="component" value="Chromosome"/>
</dbReference>
<dbReference type="CDD" id="cd00118">
    <property type="entry name" value="LysM"/>
    <property type="match status" value="1"/>
</dbReference>